<evidence type="ECO:0000259" key="12">
    <source>
        <dbReference type="Pfam" id="PF20774"/>
    </source>
</evidence>
<dbReference type="GO" id="GO:0005576">
    <property type="term" value="C:extracellular region"/>
    <property type="evidence" value="ECO:0007669"/>
    <property type="project" value="UniProtKB-SubCell"/>
</dbReference>
<feature type="signal peptide" evidence="10">
    <location>
        <begin position="1"/>
        <end position="25"/>
    </location>
</feature>
<evidence type="ECO:0000256" key="2">
    <source>
        <dbReference type="ARBA" id="ARBA00004613"/>
    </source>
</evidence>
<evidence type="ECO:0000256" key="1">
    <source>
        <dbReference type="ARBA" id="ARBA00001947"/>
    </source>
</evidence>
<sequence>MKKFLALSVSGALVAGSLFTGTAMAAGTVQNGPVQMSEGGTLDVAIMNEDRLIESLEKQGKIPAGATQEQKKNILKSYIGLKNKEVNTGIKAPADPLASKVKASKSNKHKAFVNGKKKVKNVGNFLNRLDPVQETAYTGPVRKDKVLVLNVEFADFPHNNIDPSETDNYYSDYTLGHFEDMIFGDNGYAGPNGENLISMKKFYEQQSGGTYSVEGKAYGWLKVPGTAAFYGADAASGGHDNVLPGGSKKLVRDVYDAAKAAGIPLHLYDQEDPHDLDGDGNLYEPDGLVDHLMIIHSGVGQEAGGGSLGDNAIWSHRSATLYDPDGLGAGLPGFYDYTMMPEDGAVGVFAHEYGHDLGLPDEYDTAYSGTGEAVAYWSIMASGSWAGKIGGTEPTGFSPFAKSYFQSTMGGNWTAPTVVDLNSLPKKGSSFLLDQANSPNGKNHQAIQVNLPEKKTLVNKPTGKYEYFGGNGNQIDNTMITSVDLTGKSSATLEFDSWYKIEEDWDFAFVQVSEDNGATWHSLSNANTVSTAVPQAYPTVLSNLPGLTGHSNGWEKQTFDLSAYAGKKIQVSVRYITDWGGFEEGIYVDNVKVTADGAVLLNDGAEGATSPFTLNGFSKSDGYIYSDHYYLLEWRNHAGVDVGLKNIRRGASLMSYDGGLVVWYVDPSFTNNWTGIHPGGGFLGVVDAHNEENLKWSTGIQASTRYHIRDAAFSLNPTSALNLVYPTQTMTAASKLPVPLFDDRKSYMNTNMPDAGRDLTSYGLKVLVTGQSADKSVGQIHIFK</sequence>
<dbReference type="PANTHER" id="PTHR13062:SF12">
    <property type="entry name" value="ALPHA-2-MACROGLOBULIN DOMAIN-CONTAINING PROTEIN"/>
    <property type="match status" value="1"/>
</dbReference>
<evidence type="ECO:0000256" key="9">
    <source>
        <dbReference type="ARBA" id="ARBA00023049"/>
    </source>
</evidence>
<keyword evidence="5" id="KW-0479">Metal-binding</keyword>
<keyword evidence="8" id="KW-0862">Zinc</keyword>
<dbReference type="OrthoDB" id="275270at2"/>
<dbReference type="PANTHER" id="PTHR13062">
    <property type="entry name" value="COLLAGENASE"/>
    <property type="match status" value="1"/>
</dbReference>
<accession>A0A223CYE9</accession>
<dbReference type="Pfam" id="PF20774">
    <property type="entry name" value="InhA-like_VEG"/>
    <property type="match status" value="1"/>
</dbReference>
<evidence type="ECO:0000313" key="13">
    <source>
        <dbReference type="EMBL" id="ASS74352.1"/>
    </source>
</evidence>
<dbReference type="GO" id="GO:0006508">
    <property type="term" value="P:proteolysis"/>
    <property type="evidence" value="ECO:0007669"/>
    <property type="project" value="UniProtKB-KW"/>
</dbReference>
<dbReference type="KEGG" id="tab:CIG75_04715"/>
<dbReference type="Gene3D" id="2.60.120.260">
    <property type="entry name" value="Galactose-binding domain-like"/>
    <property type="match status" value="1"/>
</dbReference>
<dbReference type="RefSeq" id="WP_094235604.1">
    <property type="nucleotide sequence ID" value="NZ_CP022657.1"/>
</dbReference>
<keyword evidence="6 10" id="KW-0732">Signal</keyword>
<proteinExistence type="predicted"/>
<dbReference type="GO" id="GO:0046872">
    <property type="term" value="F:metal ion binding"/>
    <property type="evidence" value="ECO:0007669"/>
    <property type="project" value="UniProtKB-KW"/>
</dbReference>
<dbReference type="GO" id="GO:0008237">
    <property type="term" value="F:metallopeptidase activity"/>
    <property type="evidence" value="ECO:0007669"/>
    <property type="project" value="UniProtKB-KW"/>
</dbReference>
<comment type="cofactor">
    <cofactor evidence="1">
        <name>Zn(2+)</name>
        <dbReference type="ChEBI" id="CHEBI:29105"/>
    </cofactor>
</comment>
<dbReference type="InterPro" id="IPR012300">
    <property type="entry name" value="Pept_M6_InhA"/>
</dbReference>
<keyword evidence="7" id="KW-0378">Hydrolase</keyword>
<evidence type="ECO:0000256" key="4">
    <source>
        <dbReference type="ARBA" id="ARBA00022670"/>
    </source>
</evidence>
<keyword evidence="14" id="KW-1185">Reference proteome</keyword>
<feature type="domain" description="Peptidase M6-like" evidence="11">
    <location>
        <begin position="134"/>
        <end position="413"/>
    </location>
</feature>
<evidence type="ECO:0000256" key="5">
    <source>
        <dbReference type="ARBA" id="ARBA00022723"/>
    </source>
</evidence>
<dbReference type="InterPro" id="IPR048665">
    <property type="entry name" value="InhA-like_VEG"/>
</dbReference>
<dbReference type="PIRSF" id="PIRSF007519">
    <property type="entry name" value="Protease_InhA"/>
    <property type="match status" value="1"/>
</dbReference>
<evidence type="ECO:0000256" key="10">
    <source>
        <dbReference type="SAM" id="SignalP"/>
    </source>
</evidence>
<dbReference type="Pfam" id="PF05547">
    <property type="entry name" value="Peptidase_M6"/>
    <property type="match status" value="1"/>
</dbReference>
<dbReference type="AlphaFoldDB" id="A0A223CYE9"/>
<name>A0A223CYE9_9BACL</name>
<evidence type="ECO:0000256" key="3">
    <source>
        <dbReference type="ARBA" id="ARBA00022525"/>
    </source>
</evidence>
<dbReference type="NCBIfam" id="TIGR03296">
    <property type="entry name" value="M6dom_TIGR03296"/>
    <property type="match status" value="1"/>
</dbReference>
<evidence type="ECO:0000313" key="14">
    <source>
        <dbReference type="Proteomes" id="UP000214688"/>
    </source>
</evidence>
<dbReference type="EMBL" id="CP022657">
    <property type="protein sequence ID" value="ASS74352.1"/>
    <property type="molecule type" value="Genomic_DNA"/>
</dbReference>
<evidence type="ECO:0000256" key="7">
    <source>
        <dbReference type="ARBA" id="ARBA00022801"/>
    </source>
</evidence>
<evidence type="ECO:0000256" key="8">
    <source>
        <dbReference type="ARBA" id="ARBA00022833"/>
    </source>
</evidence>
<keyword evidence="4" id="KW-0645">Protease</keyword>
<keyword evidence="9" id="KW-0482">Metalloprotease</keyword>
<reference evidence="13 14" key="1">
    <citation type="journal article" date="2015" name="Int. J. Syst. Evol. Microbiol.">
        <title>Tumebacillus algifaecis sp. nov., isolated from decomposing algal scum.</title>
        <authorList>
            <person name="Wu Y.F."/>
            <person name="Zhang B."/>
            <person name="Xing P."/>
            <person name="Wu Q.L."/>
            <person name="Liu S.J."/>
        </authorList>
    </citation>
    <scope>NUCLEOTIDE SEQUENCE [LARGE SCALE GENOMIC DNA]</scope>
    <source>
        <strain evidence="13 14">THMBR28</strain>
    </source>
</reference>
<dbReference type="InterPro" id="IPR008757">
    <property type="entry name" value="Peptidase_M6-like_domain"/>
</dbReference>
<comment type="subcellular location">
    <subcellularLocation>
        <location evidence="2">Secreted</location>
    </subcellularLocation>
</comment>
<dbReference type="SUPFAM" id="SSF55486">
    <property type="entry name" value="Metalloproteases ('zincins'), catalytic domain"/>
    <property type="match status" value="1"/>
</dbReference>
<keyword evidence="3" id="KW-0964">Secreted</keyword>
<evidence type="ECO:0000256" key="6">
    <source>
        <dbReference type="ARBA" id="ARBA00022729"/>
    </source>
</evidence>
<protein>
    <submittedName>
        <fullName evidence="13">Peptidase M6</fullName>
    </submittedName>
</protein>
<dbReference type="Proteomes" id="UP000214688">
    <property type="component" value="Chromosome"/>
</dbReference>
<feature type="domain" description="Immune inhibitor A-like metallopeptidase VEG" evidence="12">
    <location>
        <begin position="626"/>
        <end position="780"/>
    </location>
</feature>
<gene>
    <name evidence="13" type="ORF">CIG75_04715</name>
</gene>
<organism evidence="13 14">
    <name type="scientific">Tumebacillus algifaecis</name>
    <dbReference type="NCBI Taxonomy" id="1214604"/>
    <lineage>
        <taxon>Bacteria</taxon>
        <taxon>Bacillati</taxon>
        <taxon>Bacillota</taxon>
        <taxon>Bacilli</taxon>
        <taxon>Bacillales</taxon>
        <taxon>Alicyclobacillaceae</taxon>
        <taxon>Tumebacillus</taxon>
    </lineage>
</organism>
<feature type="chain" id="PRO_5012239967" evidence="10">
    <location>
        <begin position="26"/>
        <end position="784"/>
    </location>
</feature>
<evidence type="ECO:0000259" key="11">
    <source>
        <dbReference type="Pfam" id="PF05547"/>
    </source>
</evidence>
<dbReference type="Pfam" id="PF20773">
    <property type="entry name" value="InhA-like_MAM"/>
    <property type="match status" value="1"/>
</dbReference>